<reference evidence="11 12" key="1">
    <citation type="submission" date="2024-11" db="EMBL/GenBank/DDBJ databases">
        <title>Adaptive evolution of stress response genes in parasites aligns with host niche diversity.</title>
        <authorList>
            <person name="Hahn C."/>
            <person name="Resl P."/>
        </authorList>
    </citation>
    <scope>NUCLEOTIDE SEQUENCE [LARGE SCALE GENOMIC DNA]</scope>
    <source>
        <strain evidence="11">EGGRZ-B1_66</strain>
        <tissue evidence="11">Body</tissue>
    </source>
</reference>
<dbReference type="InterPro" id="IPR008271">
    <property type="entry name" value="Ser/Thr_kinase_AS"/>
</dbReference>
<organism evidence="11 12">
    <name type="scientific">Cichlidogyrus casuarinus</name>
    <dbReference type="NCBI Taxonomy" id="1844966"/>
    <lineage>
        <taxon>Eukaryota</taxon>
        <taxon>Metazoa</taxon>
        <taxon>Spiralia</taxon>
        <taxon>Lophotrochozoa</taxon>
        <taxon>Platyhelminthes</taxon>
        <taxon>Monogenea</taxon>
        <taxon>Monopisthocotylea</taxon>
        <taxon>Dactylogyridea</taxon>
        <taxon>Ancyrocephalidae</taxon>
        <taxon>Cichlidogyrus</taxon>
    </lineage>
</organism>
<dbReference type="PROSITE" id="PS50011">
    <property type="entry name" value="PROTEIN_KINASE_DOM"/>
    <property type="match status" value="2"/>
</dbReference>
<dbReference type="GO" id="GO:0005524">
    <property type="term" value="F:ATP binding"/>
    <property type="evidence" value="ECO:0007669"/>
    <property type="project" value="UniProtKB-UniRule"/>
</dbReference>
<evidence type="ECO:0000256" key="5">
    <source>
        <dbReference type="ARBA" id="ARBA00022777"/>
    </source>
</evidence>
<evidence type="ECO:0000256" key="3">
    <source>
        <dbReference type="ARBA" id="ARBA00022679"/>
    </source>
</evidence>
<dbReference type="FunFam" id="1.10.510.10:FF:000010">
    <property type="entry name" value="Ribosomal protein S6 kinase"/>
    <property type="match status" value="1"/>
</dbReference>
<dbReference type="InterPro" id="IPR000961">
    <property type="entry name" value="AGC-kinase_C"/>
</dbReference>
<dbReference type="AlphaFoldDB" id="A0ABD2PXU1"/>
<keyword evidence="6 7" id="KW-0067">ATP-binding</keyword>
<feature type="domain" description="Protein kinase" evidence="9">
    <location>
        <begin position="57"/>
        <end position="300"/>
    </location>
</feature>
<feature type="compositionally biased region" description="Polar residues" evidence="8">
    <location>
        <begin position="1"/>
        <end position="11"/>
    </location>
</feature>
<dbReference type="SMART" id="SM00220">
    <property type="entry name" value="S_TKc"/>
    <property type="match status" value="1"/>
</dbReference>
<name>A0ABD2PXU1_9PLAT</name>
<proteinExistence type="predicted"/>
<feature type="region of interest" description="Disordered" evidence="8">
    <location>
        <begin position="1"/>
        <end position="31"/>
    </location>
</feature>
<dbReference type="PANTHER" id="PTHR24351">
    <property type="entry name" value="RIBOSOMAL PROTEIN S6 KINASE"/>
    <property type="match status" value="1"/>
</dbReference>
<dbReference type="PROSITE" id="PS00107">
    <property type="entry name" value="PROTEIN_KINASE_ATP"/>
    <property type="match status" value="1"/>
</dbReference>
<dbReference type="Gene3D" id="1.10.510.10">
    <property type="entry name" value="Transferase(Phosphotransferase) domain 1"/>
    <property type="match status" value="2"/>
</dbReference>
<accession>A0ABD2PXU1</accession>
<evidence type="ECO:0000256" key="1">
    <source>
        <dbReference type="ARBA" id="ARBA00022527"/>
    </source>
</evidence>
<dbReference type="InterPro" id="IPR017441">
    <property type="entry name" value="Protein_kinase_ATP_BS"/>
</dbReference>
<dbReference type="EMBL" id="JBJKFK010001913">
    <property type="protein sequence ID" value="KAL3312010.1"/>
    <property type="molecule type" value="Genomic_DNA"/>
</dbReference>
<feature type="domain" description="AGC-kinase C-terminal" evidence="10">
    <location>
        <begin position="301"/>
        <end position="372"/>
    </location>
</feature>
<keyword evidence="3" id="KW-0808">Transferase</keyword>
<feature type="binding site" evidence="7">
    <location>
        <position position="89"/>
    </location>
    <ligand>
        <name>ATP</name>
        <dbReference type="ChEBI" id="CHEBI:30616"/>
    </ligand>
</feature>
<gene>
    <name evidence="11" type="primary">RPS6KA3</name>
    <name evidence="11" type="ORF">Ciccas_009407</name>
</gene>
<keyword evidence="1" id="KW-0723">Serine/threonine-protein kinase</keyword>
<dbReference type="InterPro" id="IPR011009">
    <property type="entry name" value="Kinase-like_dom_sf"/>
</dbReference>
<evidence type="ECO:0000259" key="10">
    <source>
        <dbReference type="PROSITE" id="PS51285"/>
    </source>
</evidence>
<dbReference type="Gene3D" id="3.30.200.20">
    <property type="entry name" value="Phosphorylase Kinase, domain 1"/>
    <property type="match status" value="2"/>
</dbReference>
<dbReference type="PROSITE" id="PS51285">
    <property type="entry name" value="AGC_KINASE_CTER"/>
    <property type="match status" value="1"/>
</dbReference>
<evidence type="ECO:0000256" key="6">
    <source>
        <dbReference type="ARBA" id="ARBA00022840"/>
    </source>
</evidence>
<dbReference type="SUPFAM" id="SSF56112">
    <property type="entry name" value="Protein kinase-like (PK-like)"/>
    <property type="match status" value="2"/>
</dbReference>
<evidence type="ECO:0000313" key="12">
    <source>
        <dbReference type="Proteomes" id="UP001626550"/>
    </source>
</evidence>
<dbReference type="SMART" id="SM00133">
    <property type="entry name" value="S_TK_X"/>
    <property type="match status" value="1"/>
</dbReference>
<feature type="domain" description="Protein kinase" evidence="9">
    <location>
        <begin position="421"/>
        <end position="666"/>
    </location>
</feature>
<keyword evidence="2" id="KW-0597">Phosphoprotein</keyword>
<dbReference type="InterPro" id="IPR000719">
    <property type="entry name" value="Prot_kinase_dom"/>
</dbReference>
<evidence type="ECO:0000259" key="9">
    <source>
        <dbReference type="PROSITE" id="PS50011"/>
    </source>
</evidence>
<dbReference type="Pfam" id="PF00069">
    <property type="entry name" value="Pkinase"/>
    <property type="match status" value="2"/>
</dbReference>
<evidence type="ECO:0000313" key="11">
    <source>
        <dbReference type="EMBL" id="KAL3312010.1"/>
    </source>
</evidence>
<comment type="caution">
    <text evidence="11">The sequence shown here is derived from an EMBL/GenBank/DDBJ whole genome shotgun (WGS) entry which is preliminary data.</text>
</comment>
<evidence type="ECO:0000256" key="4">
    <source>
        <dbReference type="ARBA" id="ARBA00022741"/>
    </source>
</evidence>
<dbReference type="Proteomes" id="UP001626550">
    <property type="component" value="Unassembled WGS sequence"/>
</dbReference>
<evidence type="ECO:0000256" key="7">
    <source>
        <dbReference type="PROSITE-ProRule" id="PRU10141"/>
    </source>
</evidence>
<protein>
    <submittedName>
        <fullName evidence="11">Ribosomal protein S6 kinase alpha-3</fullName>
    </submittedName>
</protein>
<evidence type="ECO:0000256" key="2">
    <source>
        <dbReference type="ARBA" id="ARBA00022553"/>
    </source>
</evidence>
<keyword evidence="4 7" id="KW-0547">Nucleotide-binding</keyword>
<evidence type="ECO:0000256" key="8">
    <source>
        <dbReference type="SAM" id="MobiDB-lite"/>
    </source>
</evidence>
<sequence length="666" mass="76144">MLENADTSFNCGKTLDNTKDEDADDEDKGQNRTREISIELNVSQFSCYSERIGPRNFHPLRVLGEGSFGKVFLVRKITAPKKANLFAMKVLRKASLKCKRSFPITFQTEGKLYLILEYLRGGDLFSRLSAEFMFTETDVRFYLSELALALGHLHSLGIIYRDLKPENVLLDEQGHVKIADFGLSKEAIVANDQDEERTFSFCGTVEYMAPEIVNRKGHGTASDWWSYGVLMFEMLTGSLPFSSGDRKQTMGQILRAKLRMPQFLSSEAESLLRALFKRNPLNRLGYGQNGVENVKNHAFFNSIDWDRLYKRKVIPPHRPICASKEEVEYFDTQFKMDKPQPKESPGISPAALMDDLFRGFTFNASTPTRSLSQRRSKLFSNKVSNSPRYLSQSCGELAQKLHREINERTRLLPIESLDKFYSEFQIVETSAARTCYQKCRAKGCPGNEFSLRIIDKLLCPTAHEQVLILNLLNDSPNIVHLCRIFESDAQILLLYEPLSQRSLQDEIMEHNPMREEEASFIMETITRSVASCHALQVRFALHILNNNLFQIAHRDIKCSNIIYTLADRSELRLCNFQFAKWFRPLSQSDNLREAREQCAKEEEHAKSTDCWKLGVLLYILLSGKALASVGNVGDQLNDSFWQERSPACRDLISKLLHVAPKFVGDQ</sequence>
<keyword evidence="5 11" id="KW-0418">Kinase</keyword>
<dbReference type="GO" id="GO:0004674">
    <property type="term" value="F:protein serine/threonine kinase activity"/>
    <property type="evidence" value="ECO:0007669"/>
    <property type="project" value="UniProtKB-KW"/>
</dbReference>
<keyword evidence="12" id="KW-1185">Reference proteome</keyword>
<dbReference type="PROSITE" id="PS00108">
    <property type="entry name" value="PROTEIN_KINASE_ST"/>
    <property type="match status" value="2"/>
</dbReference>